<feature type="domain" description="WRKY" evidence="7">
    <location>
        <begin position="306"/>
        <end position="367"/>
    </location>
</feature>
<comment type="subcellular location">
    <subcellularLocation>
        <location evidence="1">Nucleus</location>
    </subcellularLocation>
</comment>
<dbReference type="Pfam" id="PF03106">
    <property type="entry name" value="WRKY"/>
    <property type="match status" value="2"/>
</dbReference>
<dbReference type="AlphaFoldDB" id="A0A3Q7GLM1"/>
<dbReference type="GO" id="GO:0005634">
    <property type="term" value="C:nucleus"/>
    <property type="evidence" value="ECO:0000318"/>
    <property type="project" value="GO_Central"/>
</dbReference>
<dbReference type="SUPFAM" id="SSF118290">
    <property type="entry name" value="WRKY DNA-binding domain"/>
    <property type="match status" value="2"/>
</dbReference>
<accession>A0A3Q7GLM1</accession>
<keyword evidence="9" id="KW-1185">Reference proteome</keyword>
<dbReference type="EnsemblPlants" id="Solyc05g050340.3.1">
    <property type="protein sequence ID" value="Solyc05g050340.3.1"/>
    <property type="gene ID" value="Solyc05g050340.3"/>
</dbReference>
<dbReference type="PANTHER" id="PTHR32096:SF146">
    <property type="entry name" value="WRKY TRANSCRIPTION FACTOR 19-RELATED"/>
    <property type="match status" value="1"/>
</dbReference>
<protein>
    <recommendedName>
        <fullName evidence="7">WRKY domain-containing protein</fullName>
    </recommendedName>
</protein>
<dbReference type="GO" id="GO:0006355">
    <property type="term" value="P:regulation of DNA-templated transcription"/>
    <property type="evidence" value="ECO:0000318"/>
    <property type="project" value="GO_Central"/>
</dbReference>
<feature type="region of interest" description="Disordered" evidence="6">
    <location>
        <begin position="488"/>
        <end position="510"/>
    </location>
</feature>
<dbReference type="GO" id="GO:0003700">
    <property type="term" value="F:DNA-binding transcription factor activity"/>
    <property type="evidence" value="ECO:0000318"/>
    <property type="project" value="GO_Central"/>
</dbReference>
<dbReference type="STRING" id="4081.A0A3Q7GLM1"/>
<dbReference type="PROSITE" id="PS50811">
    <property type="entry name" value="WRKY"/>
    <property type="match status" value="2"/>
</dbReference>
<evidence type="ECO:0000313" key="9">
    <source>
        <dbReference type="Proteomes" id="UP000004994"/>
    </source>
</evidence>
<dbReference type="Gene3D" id="2.20.25.80">
    <property type="entry name" value="WRKY domain"/>
    <property type="match status" value="2"/>
</dbReference>
<dbReference type="GO" id="GO:0000976">
    <property type="term" value="F:transcription cis-regulatory region binding"/>
    <property type="evidence" value="ECO:0000318"/>
    <property type="project" value="GO_Central"/>
</dbReference>
<feature type="domain" description="WRKY" evidence="7">
    <location>
        <begin position="122"/>
        <end position="183"/>
    </location>
</feature>
<keyword evidence="3" id="KW-0238">DNA-binding</keyword>
<dbReference type="Gramene" id="Solyc05g050340.3.1">
    <property type="protein sequence ID" value="Solyc05g050340.3.1"/>
    <property type="gene ID" value="Solyc05g050340.3"/>
</dbReference>
<evidence type="ECO:0000313" key="8">
    <source>
        <dbReference type="EnsemblPlants" id="Solyc05g050340.3.1"/>
    </source>
</evidence>
<name>A0A3Q7GLM1_SOLLC</name>
<keyword evidence="2" id="KW-0805">Transcription regulation</keyword>
<sequence length="510" mass="57076">MGENSFWEREVVITELTKGKELMLQLQKHFDPMKQDVCRYLAAEILSSYDKAMSLLNGTALSGMMSKSKEIINPAPSSSTAPQLEFPQLLADSSTKSCDLPSKLRKRKTLAPRTEYVEARPGEEVSPKDGLNWRKYGQKLILGAKYPREYFQCVYCHCDATKMVQQIEKEPLSFEATYGGSHSCGQENKNQNEEVLVTVETQVGRAAGQLSECYIPEMGVCQYLAAEILSSYDKAMSLLNGTALSGMMMSKGKEIIHSTPSSSTAPQLESPHLLADSSTKSCHRPSNYRKRKMLERRKEYVEARPGEEVPPEDGLSWRKYGQKVISGSKYPREYYRCARRCCGATKMVQRIETGPLTFEITYGGSHSCGQETKNQDEELLAVQQTKCDEVERGAGEIFESYIHKMVSTPNNSYNNSSTGVVFSNSNSLFNIPTPTSSPHPDTDFLLDDNNLALLFDHDVPENSGNDSLAALAGEVYKLYEENNKLNFPHRYDKQAEAENSRPLNNVGDRS</sequence>
<evidence type="ECO:0000256" key="4">
    <source>
        <dbReference type="ARBA" id="ARBA00023163"/>
    </source>
</evidence>
<evidence type="ECO:0000259" key="7">
    <source>
        <dbReference type="PROSITE" id="PS50811"/>
    </source>
</evidence>
<evidence type="ECO:0000256" key="3">
    <source>
        <dbReference type="ARBA" id="ARBA00023125"/>
    </source>
</evidence>
<keyword evidence="5" id="KW-0539">Nucleus</keyword>
<dbReference type="InterPro" id="IPR036576">
    <property type="entry name" value="WRKY_dom_sf"/>
</dbReference>
<organism evidence="8">
    <name type="scientific">Solanum lycopersicum</name>
    <name type="common">Tomato</name>
    <name type="synonym">Lycopersicon esculentum</name>
    <dbReference type="NCBI Taxonomy" id="4081"/>
    <lineage>
        <taxon>Eukaryota</taxon>
        <taxon>Viridiplantae</taxon>
        <taxon>Streptophyta</taxon>
        <taxon>Embryophyta</taxon>
        <taxon>Tracheophyta</taxon>
        <taxon>Spermatophyta</taxon>
        <taxon>Magnoliopsida</taxon>
        <taxon>eudicotyledons</taxon>
        <taxon>Gunneridae</taxon>
        <taxon>Pentapetalae</taxon>
        <taxon>asterids</taxon>
        <taxon>lamiids</taxon>
        <taxon>Solanales</taxon>
        <taxon>Solanaceae</taxon>
        <taxon>Solanoideae</taxon>
        <taxon>Solaneae</taxon>
        <taxon>Solanum</taxon>
        <taxon>Solanum subgen. Lycopersicon</taxon>
    </lineage>
</organism>
<evidence type="ECO:0000256" key="1">
    <source>
        <dbReference type="ARBA" id="ARBA00004123"/>
    </source>
</evidence>
<dbReference type="SMART" id="SM00774">
    <property type="entry name" value="WRKY"/>
    <property type="match status" value="2"/>
</dbReference>
<dbReference type="Proteomes" id="UP000004994">
    <property type="component" value="Chromosome 5"/>
</dbReference>
<feature type="compositionally biased region" description="Basic and acidic residues" evidence="6">
    <location>
        <begin position="488"/>
        <end position="499"/>
    </location>
</feature>
<dbReference type="OMA" id="ENSFWER"/>
<proteinExistence type="predicted"/>
<evidence type="ECO:0000256" key="6">
    <source>
        <dbReference type="SAM" id="MobiDB-lite"/>
    </source>
</evidence>
<dbReference type="PaxDb" id="4081-Solyc05g050340.2.1"/>
<dbReference type="PANTHER" id="PTHR32096">
    <property type="entry name" value="WRKY TRANSCRIPTION FACTOR 30-RELATED-RELATED"/>
    <property type="match status" value="1"/>
</dbReference>
<dbReference type="InterPro" id="IPR044810">
    <property type="entry name" value="WRKY_plant"/>
</dbReference>
<evidence type="ECO:0000256" key="5">
    <source>
        <dbReference type="ARBA" id="ARBA00023242"/>
    </source>
</evidence>
<reference evidence="8" key="2">
    <citation type="submission" date="2019-01" db="UniProtKB">
        <authorList>
            <consortium name="EnsemblPlants"/>
        </authorList>
    </citation>
    <scope>IDENTIFICATION</scope>
    <source>
        <strain evidence="8">cv. Heinz 1706</strain>
    </source>
</reference>
<evidence type="ECO:0000256" key="2">
    <source>
        <dbReference type="ARBA" id="ARBA00023015"/>
    </source>
</evidence>
<reference evidence="8" key="1">
    <citation type="journal article" date="2012" name="Nature">
        <title>The tomato genome sequence provides insights into fleshy fruit evolution.</title>
        <authorList>
            <consortium name="Tomato Genome Consortium"/>
        </authorList>
    </citation>
    <scope>NUCLEOTIDE SEQUENCE [LARGE SCALE GENOMIC DNA]</scope>
    <source>
        <strain evidence="8">cv. Heinz 1706</strain>
    </source>
</reference>
<feature type="compositionally biased region" description="Polar residues" evidence="6">
    <location>
        <begin position="258"/>
        <end position="267"/>
    </location>
</feature>
<keyword evidence="4" id="KW-0804">Transcription</keyword>
<dbReference type="InterPro" id="IPR003657">
    <property type="entry name" value="WRKY_dom"/>
</dbReference>
<feature type="region of interest" description="Disordered" evidence="6">
    <location>
        <begin position="257"/>
        <end position="287"/>
    </location>
</feature>
<dbReference type="InParanoid" id="A0A3Q7GLM1"/>